<accession>F6ENW5</accession>
<evidence type="ECO:0000313" key="2">
    <source>
        <dbReference type="Proteomes" id="UP000009235"/>
    </source>
</evidence>
<dbReference type="EMBL" id="CP002786">
    <property type="protein sequence ID" value="AEF42972.1"/>
    <property type="molecule type" value="Genomic_DNA"/>
</dbReference>
<name>F6ENW5_HOYSD</name>
<evidence type="ECO:0000313" key="1">
    <source>
        <dbReference type="EMBL" id="AEF42972.1"/>
    </source>
</evidence>
<dbReference type="Proteomes" id="UP000009235">
    <property type="component" value="Chromosome"/>
</dbReference>
<dbReference type="AlphaFoldDB" id="F6ENW5"/>
<organism evidence="1 2">
    <name type="scientific">Hoyosella subflava (strain DSM 45089 / JCM 17490 / NBRC 109087 / DQS3-9A1)</name>
    <name type="common">Amycolicicoccus subflavus</name>
    <dbReference type="NCBI Taxonomy" id="443218"/>
    <lineage>
        <taxon>Bacteria</taxon>
        <taxon>Bacillati</taxon>
        <taxon>Actinomycetota</taxon>
        <taxon>Actinomycetes</taxon>
        <taxon>Mycobacteriales</taxon>
        <taxon>Hoyosellaceae</taxon>
        <taxon>Hoyosella</taxon>
    </lineage>
</organism>
<dbReference type="HOGENOM" id="CLU_2840047_0_0_11"/>
<sequence length="65" mass="6984">MAGGADAMSRQMVSMDMRIPALRALIARIGFAGSTTMPSKCCGADHINTLRRADHRLACVRDHLG</sequence>
<proteinExistence type="predicted"/>
<protein>
    <submittedName>
        <fullName evidence="1">Uncharacterized protein</fullName>
    </submittedName>
</protein>
<gene>
    <name evidence="1" type="ordered locus">AS9A_4540</name>
</gene>
<reference evidence="1 2" key="1">
    <citation type="journal article" date="2011" name="J. Bacteriol.">
        <title>Complete genome sequence of Amycolicicoccus subflavus DQS3-9A1T, an actinomycete isolated from crude oil-polluted soil.</title>
        <authorList>
            <person name="Cai M."/>
            <person name="Chen W.M."/>
            <person name="Nie Y."/>
            <person name="Chi C.Q."/>
            <person name="Wang Y.N."/>
            <person name="Tang Y.Q."/>
            <person name="Li G.Y."/>
            <person name="Wu X.L."/>
        </authorList>
    </citation>
    <scope>NUCLEOTIDE SEQUENCE [LARGE SCALE GENOMIC DNA]</scope>
    <source>
        <strain evidence="2">DSM 45089 / DQS3-9A1</strain>
    </source>
</reference>
<dbReference type="KEGG" id="asd:AS9A_4540"/>
<keyword evidence="2" id="KW-1185">Reference proteome</keyword>